<keyword evidence="2" id="KW-1185">Reference proteome</keyword>
<reference evidence="1 2" key="1">
    <citation type="submission" date="2023-08" db="EMBL/GenBank/DDBJ databases">
        <title>The draft genome sequence of Paracraurococcus sp. LOR1-02.</title>
        <authorList>
            <person name="Kingkaew E."/>
            <person name="Tanasupawat S."/>
        </authorList>
    </citation>
    <scope>NUCLEOTIDE SEQUENCE [LARGE SCALE GENOMIC DNA]</scope>
    <source>
        <strain evidence="1 2">LOR1-02</strain>
    </source>
</reference>
<proteinExistence type="predicted"/>
<sequence length="90" mass="9601">MPQTLTIDEAEFQASVPALVEGLGARGLDRVEVTRGGQVVAILTPPEAAPTAGADIYGFMRGSVVIPPGYDLTAPVLERFLAEEQDRFED</sequence>
<evidence type="ECO:0008006" key="3">
    <source>
        <dbReference type="Google" id="ProtNLM"/>
    </source>
</evidence>
<dbReference type="RefSeq" id="WP_305103302.1">
    <property type="nucleotide sequence ID" value="NZ_JAUTWS010000006.1"/>
</dbReference>
<protein>
    <recommendedName>
        <fullName evidence="3">Prevent-host-death protein</fullName>
    </recommendedName>
</protein>
<evidence type="ECO:0000313" key="1">
    <source>
        <dbReference type="EMBL" id="MDO9708433.1"/>
    </source>
</evidence>
<name>A0ABT9DX08_9PROT</name>
<evidence type="ECO:0000313" key="2">
    <source>
        <dbReference type="Proteomes" id="UP001243009"/>
    </source>
</evidence>
<organism evidence="1 2">
    <name type="scientific">Paracraurococcus lichenis</name>
    <dbReference type="NCBI Taxonomy" id="3064888"/>
    <lineage>
        <taxon>Bacteria</taxon>
        <taxon>Pseudomonadati</taxon>
        <taxon>Pseudomonadota</taxon>
        <taxon>Alphaproteobacteria</taxon>
        <taxon>Acetobacterales</taxon>
        <taxon>Roseomonadaceae</taxon>
        <taxon>Paracraurococcus</taxon>
    </lineage>
</organism>
<comment type="caution">
    <text evidence="1">The sequence shown here is derived from an EMBL/GenBank/DDBJ whole genome shotgun (WGS) entry which is preliminary data.</text>
</comment>
<accession>A0ABT9DX08</accession>
<gene>
    <name evidence="1" type="ORF">Q7A36_08765</name>
</gene>
<dbReference type="EMBL" id="JAUTWS010000006">
    <property type="protein sequence ID" value="MDO9708433.1"/>
    <property type="molecule type" value="Genomic_DNA"/>
</dbReference>
<dbReference type="Proteomes" id="UP001243009">
    <property type="component" value="Unassembled WGS sequence"/>
</dbReference>